<dbReference type="AlphaFoldDB" id="R2PTM2"/>
<comment type="caution">
    <text evidence="1">The sequence shown here is derived from an EMBL/GenBank/DDBJ whole genome shotgun (WGS) entry which is preliminary data.</text>
</comment>
<proteinExistence type="predicted"/>
<protein>
    <submittedName>
        <fullName evidence="1">Uncharacterized protein</fullName>
    </submittedName>
</protein>
<evidence type="ECO:0000313" key="1">
    <source>
        <dbReference type="EMBL" id="EOH86678.1"/>
    </source>
</evidence>
<dbReference type="InterPro" id="IPR046004">
    <property type="entry name" value="DUF5960"/>
</dbReference>
<sequence length="98" mass="11822">MLEVHRKDFAFKDDKFIAMFHKYVNTDIPLFALQKELLYIMETQKVNHFRVPAALTKNNKEAVFYFDITTLKENITFDVYRLREVKFFDEEGNEVFSE</sequence>
<gene>
    <name evidence="1" type="ORF">UAU_05123</name>
</gene>
<name>R2PTM2_9ENTE</name>
<accession>R2PTM2</accession>
<dbReference type="PATRIC" id="fig|1158607.3.peg.5103"/>
<reference evidence="1 2" key="1">
    <citation type="submission" date="2013-02" db="EMBL/GenBank/DDBJ databases">
        <title>The Genome Sequence of Enterococcus pallens BAA-351.</title>
        <authorList>
            <consortium name="The Broad Institute Genome Sequencing Platform"/>
            <consortium name="The Broad Institute Genome Sequencing Center for Infectious Disease"/>
            <person name="Earl A.M."/>
            <person name="Gilmore M.S."/>
            <person name="Lebreton F."/>
            <person name="Walker B."/>
            <person name="Young S.K."/>
            <person name="Zeng Q."/>
            <person name="Gargeya S."/>
            <person name="Fitzgerald M."/>
            <person name="Haas B."/>
            <person name="Abouelleil A."/>
            <person name="Alvarado L."/>
            <person name="Arachchi H.M."/>
            <person name="Berlin A.M."/>
            <person name="Chapman S.B."/>
            <person name="Dewar J."/>
            <person name="Goldberg J."/>
            <person name="Griggs A."/>
            <person name="Gujja S."/>
            <person name="Hansen M."/>
            <person name="Howarth C."/>
            <person name="Imamovic A."/>
            <person name="Larimer J."/>
            <person name="McCowan C."/>
            <person name="Murphy C."/>
            <person name="Neiman D."/>
            <person name="Pearson M."/>
            <person name="Priest M."/>
            <person name="Roberts A."/>
            <person name="Saif S."/>
            <person name="Shea T."/>
            <person name="Sisk P."/>
            <person name="Sykes S."/>
            <person name="Wortman J."/>
            <person name="Nusbaum C."/>
            <person name="Birren B."/>
        </authorList>
    </citation>
    <scope>NUCLEOTIDE SEQUENCE [LARGE SCALE GENOMIC DNA]</scope>
    <source>
        <strain evidence="1 2">ATCC BAA-351</strain>
    </source>
</reference>
<evidence type="ECO:0000313" key="2">
    <source>
        <dbReference type="Proteomes" id="UP000013782"/>
    </source>
</evidence>
<dbReference type="EMBL" id="AJAQ01000050">
    <property type="protein sequence ID" value="EOH86678.1"/>
    <property type="molecule type" value="Genomic_DNA"/>
</dbReference>
<keyword evidence="2" id="KW-1185">Reference proteome</keyword>
<dbReference type="Proteomes" id="UP000013782">
    <property type="component" value="Unassembled WGS sequence"/>
</dbReference>
<dbReference type="Pfam" id="PF19385">
    <property type="entry name" value="DUF5960"/>
    <property type="match status" value="1"/>
</dbReference>
<dbReference type="HOGENOM" id="CLU_173387_0_1_9"/>
<dbReference type="RefSeq" id="WP_010760046.1">
    <property type="nucleotide sequence ID" value="NZ_ASWD01000003.1"/>
</dbReference>
<dbReference type="OrthoDB" id="2194287at2"/>
<organism evidence="1 2">
    <name type="scientific">Enterococcus pallens ATCC BAA-351</name>
    <dbReference type="NCBI Taxonomy" id="1158607"/>
    <lineage>
        <taxon>Bacteria</taxon>
        <taxon>Bacillati</taxon>
        <taxon>Bacillota</taxon>
        <taxon>Bacilli</taxon>
        <taxon>Lactobacillales</taxon>
        <taxon>Enterococcaceae</taxon>
        <taxon>Enterococcus</taxon>
    </lineage>
</organism>